<dbReference type="Proteomes" id="UP000199317">
    <property type="component" value="Unassembled WGS sequence"/>
</dbReference>
<dbReference type="InterPro" id="IPR044996">
    <property type="entry name" value="COQ10-like"/>
</dbReference>
<evidence type="ECO:0000313" key="4">
    <source>
        <dbReference type="Proteomes" id="UP000199317"/>
    </source>
</evidence>
<proteinExistence type="inferred from homology"/>
<accession>A0A1H0WCQ7</accession>
<dbReference type="Gene3D" id="3.30.530.20">
    <property type="match status" value="1"/>
</dbReference>
<dbReference type="GO" id="GO:0045333">
    <property type="term" value="P:cellular respiration"/>
    <property type="evidence" value="ECO:0007669"/>
    <property type="project" value="InterPro"/>
</dbReference>
<dbReference type="SUPFAM" id="SSF55961">
    <property type="entry name" value="Bet v1-like"/>
    <property type="match status" value="1"/>
</dbReference>
<comment type="similarity">
    <text evidence="1">Belongs to the ribosome association toxin RatA family.</text>
</comment>
<dbReference type="PANTHER" id="PTHR12901">
    <property type="entry name" value="SPERM PROTEIN HOMOLOG"/>
    <property type="match status" value="1"/>
</dbReference>
<dbReference type="Pfam" id="PF03364">
    <property type="entry name" value="Polyketide_cyc"/>
    <property type="match status" value="1"/>
</dbReference>
<evidence type="ECO:0000259" key="2">
    <source>
        <dbReference type="Pfam" id="PF03364"/>
    </source>
</evidence>
<sequence length="166" mass="18665">MRYPGILVPRSAAARHARPPMKNVNKSVLIWYSPEEMFALVTDVAKYPEFLPWCDSARVLEQDEHGMTAEVGIAFSGLRKSFVTRNQHEPGRRVQMRLVKGPFSQLDGDWRFHPVGDGSQRACKVELQLNYGFDNIALAALVGPVFDRIAGSMVDAFIQRAEQVYG</sequence>
<evidence type="ECO:0000313" key="3">
    <source>
        <dbReference type="EMBL" id="SDP88540.1"/>
    </source>
</evidence>
<evidence type="ECO:0000256" key="1">
    <source>
        <dbReference type="ARBA" id="ARBA00008918"/>
    </source>
</evidence>
<dbReference type="InterPro" id="IPR005031">
    <property type="entry name" value="COQ10_START"/>
</dbReference>
<dbReference type="AlphaFoldDB" id="A0A1H0WCQ7"/>
<dbReference type="PANTHER" id="PTHR12901:SF10">
    <property type="entry name" value="COENZYME Q-BINDING PROTEIN COQ10, MITOCHONDRIAL"/>
    <property type="match status" value="1"/>
</dbReference>
<reference evidence="4" key="1">
    <citation type="submission" date="2016-10" db="EMBL/GenBank/DDBJ databases">
        <authorList>
            <person name="Varghese N."/>
            <person name="Submissions S."/>
        </authorList>
    </citation>
    <scope>NUCLEOTIDE SEQUENCE [LARGE SCALE GENOMIC DNA]</scope>
    <source>
        <strain evidence="4">DSM 17101</strain>
    </source>
</reference>
<dbReference type="GO" id="GO:0048039">
    <property type="term" value="F:ubiquinone binding"/>
    <property type="evidence" value="ECO:0007669"/>
    <property type="project" value="InterPro"/>
</dbReference>
<protein>
    <submittedName>
        <fullName evidence="3">Ribosome association toxin PasT (RatA) of the RatAB toxin-antitoxin module</fullName>
    </submittedName>
</protein>
<keyword evidence="4" id="KW-1185">Reference proteome</keyword>
<dbReference type="InterPro" id="IPR023393">
    <property type="entry name" value="START-like_dom_sf"/>
</dbReference>
<dbReference type="CDD" id="cd07813">
    <property type="entry name" value="COQ10p_like"/>
    <property type="match status" value="1"/>
</dbReference>
<name>A0A1H0WCQ7_9BURK</name>
<gene>
    <name evidence="3" type="ORF">SAMN04489708_13628</name>
</gene>
<feature type="domain" description="Coenzyme Q-binding protein COQ10 START" evidence="2">
    <location>
        <begin position="32"/>
        <end position="157"/>
    </location>
</feature>
<organism evidence="3 4">
    <name type="scientific">Paracidovorax cattleyae</name>
    <dbReference type="NCBI Taxonomy" id="80868"/>
    <lineage>
        <taxon>Bacteria</taxon>
        <taxon>Pseudomonadati</taxon>
        <taxon>Pseudomonadota</taxon>
        <taxon>Betaproteobacteria</taxon>
        <taxon>Burkholderiales</taxon>
        <taxon>Comamonadaceae</taxon>
        <taxon>Paracidovorax</taxon>
    </lineage>
</organism>
<dbReference type="EMBL" id="FNJL01000036">
    <property type="protein sequence ID" value="SDP88540.1"/>
    <property type="molecule type" value="Genomic_DNA"/>
</dbReference>